<reference evidence="2" key="1">
    <citation type="submission" date="2023-07" db="EMBL/GenBank/DDBJ databases">
        <title>Conexibacter stalactiti sp. nov., isolated from stalactites in a lava cave and emended description of the genus Conexibacter.</title>
        <authorList>
            <person name="Lee S.D."/>
        </authorList>
    </citation>
    <scope>NUCLEOTIDE SEQUENCE [LARGE SCALE GENOMIC DNA]</scope>
    <source>
        <strain evidence="2">KCTC 39840</strain>
    </source>
</reference>
<evidence type="ECO:0000313" key="1">
    <source>
        <dbReference type="EMBL" id="MDW5593462.1"/>
    </source>
</evidence>
<name>A0ABU4HJH3_9ACTN</name>
<evidence type="ECO:0000313" key="2">
    <source>
        <dbReference type="Proteomes" id="UP001284601"/>
    </source>
</evidence>
<sequence>MLGFLDRGDPQLHAAAVGGEQQRVLGAVALDQRGGGEADLPGRGGERELRRADAVGERKDAVQDVIVGGQRGA</sequence>
<gene>
    <name evidence="1" type="ORF">R7226_03880</name>
</gene>
<dbReference type="EMBL" id="JAWSTH010000005">
    <property type="protein sequence ID" value="MDW5593462.1"/>
    <property type="molecule type" value="Genomic_DNA"/>
</dbReference>
<comment type="caution">
    <text evidence="1">The sequence shown here is derived from an EMBL/GenBank/DDBJ whole genome shotgun (WGS) entry which is preliminary data.</text>
</comment>
<reference evidence="1 2" key="2">
    <citation type="submission" date="2023-10" db="EMBL/GenBank/DDBJ databases">
        <authorList>
            <person name="Han X.F."/>
        </authorList>
    </citation>
    <scope>NUCLEOTIDE SEQUENCE [LARGE SCALE GENOMIC DNA]</scope>
    <source>
        <strain evidence="1 2">KCTC 39840</strain>
    </source>
</reference>
<protein>
    <submittedName>
        <fullName evidence="1">Uncharacterized protein</fullName>
    </submittedName>
</protein>
<accession>A0ABU4HJH3</accession>
<proteinExistence type="predicted"/>
<keyword evidence="2" id="KW-1185">Reference proteome</keyword>
<dbReference type="RefSeq" id="WP_318595723.1">
    <property type="nucleotide sequence ID" value="NZ_JAWSTH010000005.1"/>
</dbReference>
<organism evidence="1 2">
    <name type="scientific">Conexibacter stalactiti</name>
    <dbReference type="NCBI Taxonomy" id="1940611"/>
    <lineage>
        <taxon>Bacteria</taxon>
        <taxon>Bacillati</taxon>
        <taxon>Actinomycetota</taxon>
        <taxon>Thermoleophilia</taxon>
        <taxon>Solirubrobacterales</taxon>
        <taxon>Conexibacteraceae</taxon>
        <taxon>Conexibacter</taxon>
    </lineage>
</organism>
<dbReference type="Proteomes" id="UP001284601">
    <property type="component" value="Unassembled WGS sequence"/>
</dbReference>